<dbReference type="EMBL" id="MAEM01000462">
    <property type="protein sequence ID" value="OBR99207.1"/>
    <property type="molecule type" value="Genomic_DNA"/>
</dbReference>
<dbReference type="Proteomes" id="UP000093757">
    <property type="component" value="Unassembled WGS sequence"/>
</dbReference>
<dbReference type="EMBL" id="LQOY01000069">
    <property type="protein sequence ID" value="ORV89418.1"/>
    <property type="molecule type" value="Genomic_DNA"/>
</dbReference>
<comment type="caution">
    <text evidence="1">The sequence shown here is derived from an EMBL/GenBank/DDBJ whole genome shotgun (WGS) entry which is preliminary data.</text>
</comment>
<name>A0A1A6BA62_MYCGO</name>
<dbReference type="AlphaFoldDB" id="A0A1A6BA62"/>
<proteinExistence type="predicted"/>
<reference evidence="2 4" key="1">
    <citation type="submission" date="2016-01" db="EMBL/GenBank/DDBJ databases">
        <title>The new phylogeny of the genus Mycobacterium.</title>
        <authorList>
            <person name="Tarcisio F."/>
            <person name="Conor M."/>
            <person name="Antonella G."/>
            <person name="Elisabetta G."/>
            <person name="Giulia F.S."/>
            <person name="Sara T."/>
            <person name="Anna F."/>
            <person name="Clotilde B."/>
            <person name="Roberto B."/>
            <person name="Veronica D.S."/>
            <person name="Fabio R."/>
            <person name="Monica P."/>
            <person name="Olivier J."/>
            <person name="Enrico T."/>
            <person name="Nicola S."/>
        </authorList>
    </citation>
    <scope>NUCLEOTIDE SEQUENCE [LARGE SCALE GENOMIC DNA]</scope>
    <source>
        <strain evidence="2 4">DSM 44160</strain>
    </source>
</reference>
<accession>A0A1A6BA62</accession>
<gene>
    <name evidence="1" type="ORF">A9W98_31240</name>
    <name evidence="2" type="ORF">AWC08_21900</name>
</gene>
<dbReference type="Proteomes" id="UP000193928">
    <property type="component" value="Unassembled WGS sequence"/>
</dbReference>
<reference evidence="1 3" key="2">
    <citation type="submission" date="2016-06" db="EMBL/GenBank/DDBJ databases">
        <authorList>
            <person name="Kjaerup R.B."/>
            <person name="Dalgaard T.S."/>
            <person name="Juul-Madsen H.R."/>
        </authorList>
    </citation>
    <scope>NUCLEOTIDE SEQUENCE [LARGE SCALE GENOMIC DNA]</scope>
    <source>
        <strain evidence="1 3">1245752.6</strain>
    </source>
</reference>
<evidence type="ECO:0000313" key="1">
    <source>
        <dbReference type="EMBL" id="OBR99207.1"/>
    </source>
</evidence>
<keyword evidence="4" id="KW-1185">Reference proteome</keyword>
<sequence>MTAPTDEFELIIPPGEHAERQMRLRRITRADVESAIRTCFEDQPGDGDNGDRHEGYAANGIHVLRVWILPGQIPSFMHTGDLTVKTVAWRGRRW</sequence>
<evidence type="ECO:0000313" key="3">
    <source>
        <dbReference type="Proteomes" id="UP000093757"/>
    </source>
</evidence>
<evidence type="ECO:0000313" key="4">
    <source>
        <dbReference type="Proteomes" id="UP000193928"/>
    </source>
</evidence>
<protein>
    <recommendedName>
        <fullName evidence="5">DUF4258 domain-containing protein</fullName>
    </recommendedName>
</protein>
<evidence type="ECO:0008006" key="5">
    <source>
        <dbReference type="Google" id="ProtNLM"/>
    </source>
</evidence>
<evidence type="ECO:0000313" key="2">
    <source>
        <dbReference type="EMBL" id="ORV89418.1"/>
    </source>
</evidence>
<organism evidence="1 3">
    <name type="scientific">Mycobacterium gordonae</name>
    <dbReference type="NCBI Taxonomy" id="1778"/>
    <lineage>
        <taxon>Bacteria</taxon>
        <taxon>Bacillati</taxon>
        <taxon>Actinomycetota</taxon>
        <taxon>Actinomycetes</taxon>
        <taxon>Mycobacteriales</taxon>
        <taxon>Mycobacteriaceae</taxon>
        <taxon>Mycobacterium</taxon>
    </lineage>
</organism>